<dbReference type="Proteomes" id="UP000425960">
    <property type="component" value="Chromosome"/>
</dbReference>
<dbReference type="InterPro" id="IPR013185">
    <property type="entry name" value="Transl_elong_KOW-like"/>
</dbReference>
<dbReference type="Gene3D" id="2.40.50.140">
    <property type="entry name" value="Nucleic acid-binding proteins"/>
    <property type="match status" value="2"/>
</dbReference>
<dbReference type="SMART" id="SM00841">
    <property type="entry name" value="Elong-fact-P_C"/>
    <property type="match status" value="1"/>
</dbReference>
<gene>
    <name evidence="10" type="ORF">DSCO28_42820</name>
</gene>
<evidence type="ECO:0000256" key="1">
    <source>
        <dbReference type="ARBA" id="ARBA00004496"/>
    </source>
</evidence>
<dbReference type="GO" id="GO:0003746">
    <property type="term" value="F:translation elongation factor activity"/>
    <property type="evidence" value="ECO:0007669"/>
    <property type="project" value="UniProtKB-UniRule"/>
</dbReference>
<evidence type="ECO:0000256" key="3">
    <source>
        <dbReference type="ARBA" id="ARBA00009479"/>
    </source>
</evidence>
<dbReference type="InterPro" id="IPR008991">
    <property type="entry name" value="Translation_prot_SH3-like_sf"/>
</dbReference>
<dbReference type="CDD" id="cd04470">
    <property type="entry name" value="S1_EF-P_repeat_1"/>
    <property type="match status" value="1"/>
</dbReference>
<feature type="domain" description="Translation elongation factor P/YeiP central" evidence="9">
    <location>
        <begin position="69"/>
        <end position="124"/>
    </location>
</feature>
<dbReference type="NCBIfam" id="NF003392">
    <property type="entry name" value="PRK04542.1"/>
    <property type="match status" value="1"/>
</dbReference>
<dbReference type="Gene3D" id="2.30.30.30">
    <property type="match status" value="1"/>
</dbReference>
<organism evidence="10 11">
    <name type="scientific">Desulfosarcina ovata subsp. sediminis</name>
    <dbReference type="NCBI Taxonomy" id="885957"/>
    <lineage>
        <taxon>Bacteria</taxon>
        <taxon>Pseudomonadati</taxon>
        <taxon>Thermodesulfobacteriota</taxon>
        <taxon>Desulfobacteria</taxon>
        <taxon>Desulfobacterales</taxon>
        <taxon>Desulfosarcinaceae</taxon>
        <taxon>Desulfosarcina</taxon>
    </lineage>
</organism>
<proteinExistence type="inferred from homology"/>
<dbReference type="UniPathway" id="UPA00345"/>
<evidence type="ECO:0000256" key="6">
    <source>
        <dbReference type="ARBA" id="ARBA00022917"/>
    </source>
</evidence>
<keyword evidence="5 10" id="KW-0251">Elongation factor</keyword>
<dbReference type="PANTHER" id="PTHR30053">
    <property type="entry name" value="ELONGATION FACTOR P"/>
    <property type="match status" value="1"/>
</dbReference>
<dbReference type="Pfam" id="PF08207">
    <property type="entry name" value="EFP_N"/>
    <property type="match status" value="1"/>
</dbReference>
<dbReference type="HAMAP" id="MF_00646">
    <property type="entry name" value="EFP"/>
    <property type="match status" value="1"/>
</dbReference>
<reference evidence="10 11" key="1">
    <citation type="submission" date="2019-11" db="EMBL/GenBank/DDBJ databases">
        <title>Comparative genomics of hydrocarbon-degrading Desulfosarcina strains.</title>
        <authorList>
            <person name="Watanabe M."/>
            <person name="Kojima H."/>
            <person name="Fukui M."/>
        </authorList>
    </citation>
    <scope>NUCLEOTIDE SEQUENCE [LARGE SCALE GENOMIC DNA]</scope>
    <source>
        <strain evidence="10 11">28bB2T</strain>
    </source>
</reference>
<dbReference type="InterPro" id="IPR014722">
    <property type="entry name" value="Rib_uL2_dom2"/>
</dbReference>
<dbReference type="FunFam" id="2.40.50.140:FF:000009">
    <property type="entry name" value="Elongation factor P"/>
    <property type="match status" value="1"/>
</dbReference>
<evidence type="ECO:0000256" key="4">
    <source>
        <dbReference type="ARBA" id="ARBA00022490"/>
    </source>
</evidence>
<dbReference type="HAMAP" id="MF_00141">
    <property type="entry name" value="EF_P"/>
    <property type="match status" value="1"/>
</dbReference>
<dbReference type="InterPro" id="IPR011768">
    <property type="entry name" value="Transl_elongation_fac_P"/>
</dbReference>
<accession>A0A5K7ZU15</accession>
<keyword evidence="6" id="KW-0648">Protein biosynthesis</keyword>
<comment type="pathway">
    <text evidence="2">Protein biosynthesis; polypeptide chain elongation.</text>
</comment>
<protein>
    <recommendedName>
        <fullName evidence="7">Elongation factor P-like protein</fullName>
    </recommendedName>
</protein>
<evidence type="ECO:0000256" key="5">
    <source>
        <dbReference type="ARBA" id="ARBA00022768"/>
    </source>
</evidence>
<comment type="similarity">
    <text evidence="3 7">Belongs to the elongation factor P family.</text>
</comment>
<dbReference type="InterPro" id="IPR020599">
    <property type="entry name" value="Transl_elong_fac_P/YeiP"/>
</dbReference>
<evidence type="ECO:0000313" key="10">
    <source>
        <dbReference type="EMBL" id="BBO83716.1"/>
    </source>
</evidence>
<dbReference type="Pfam" id="PF01132">
    <property type="entry name" value="EFP"/>
    <property type="match status" value="1"/>
</dbReference>
<dbReference type="InterPro" id="IPR015365">
    <property type="entry name" value="Elong-fact-P_C"/>
</dbReference>
<dbReference type="InterPro" id="IPR011897">
    <property type="entry name" value="Transl_elong_p-like_YeiP"/>
</dbReference>
<dbReference type="AlphaFoldDB" id="A0A5K7ZU15"/>
<dbReference type="EMBL" id="AP021876">
    <property type="protein sequence ID" value="BBO83716.1"/>
    <property type="molecule type" value="Genomic_DNA"/>
</dbReference>
<keyword evidence="4" id="KW-0963">Cytoplasm</keyword>
<dbReference type="PIRSF" id="PIRSF005901">
    <property type="entry name" value="EF-P"/>
    <property type="match status" value="1"/>
</dbReference>
<dbReference type="SUPFAM" id="SSF50249">
    <property type="entry name" value="Nucleic acid-binding proteins"/>
    <property type="match status" value="2"/>
</dbReference>
<dbReference type="GO" id="GO:0005829">
    <property type="term" value="C:cytosol"/>
    <property type="evidence" value="ECO:0007669"/>
    <property type="project" value="UniProtKB-ARBA"/>
</dbReference>
<evidence type="ECO:0000259" key="8">
    <source>
        <dbReference type="SMART" id="SM00841"/>
    </source>
</evidence>
<dbReference type="FunFam" id="2.40.50.140:FF:000004">
    <property type="entry name" value="Elongation factor P"/>
    <property type="match status" value="1"/>
</dbReference>
<dbReference type="InterPro" id="IPR012340">
    <property type="entry name" value="NA-bd_OB-fold"/>
</dbReference>
<evidence type="ECO:0000256" key="7">
    <source>
        <dbReference type="HAMAP-Rule" id="MF_00646"/>
    </source>
</evidence>
<feature type="domain" description="Elongation factor P C-terminal" evidence="8">
    <location>
        <begin position="132"/>
        <end position="187"/>
    </location>
</feature>
<dbReference type="SMART" id="SM01185">
    <property type="entry name" value="EFP"/>
    <property type="match status" value="1"/>
</dbReference>
<dbReference type="NCBIfam" id="NF001810">
    <property type="entry name" value="PRK00529.1"/>
    <property type="match status" value="1"/>
</dbReference>
<dbReference type="KEGG" id="dov:DSCO28_42820"/>
<evidence type="ECO:0000256" key="2">
    <source>
        <dbReference type="ARBA" id="ARBA00004815"/>
    </source>
</evidence>
<name>A0A5K7ZU15_9BACT</name>
<sequence>MPKASNLQKGHIINIDNQPYQVKQIDVHTPSARGANTLYKVRYASLISGQKLDQTYKGNDMLDEMVVDKRRVSFLYQAQELYTFMDSENYEQYTLSAETLEDQIQWLVDGLEGITALLRDGHPLCIELPQTIDLEIAETTPVIKGATATNRNKPATLVNGVTVLVPEYMTAGEVIRVNTETGQYMSRVKG</sequence>
<evidence type="ECO:0000313" key="11">
    <source>
        <dbReference type="Proteomes" id="UP000425960"/>
    </source>
</evidence>
<dbReference type="RefSeq" id="WP_155311243.1">
    <property type="nucleotide sequence ID" value="NZ_AP021876.1"/>
</dbReference>
<comment type="subcellular location">
    <subcellularLocation>
        <location evidence="1">Cytoplasm</location>
    </subcellularLocation>
</comment>
<dbReference type="SUPFAM" id="SSF50104">
    <property type="entry name" value="Translation proteins SH3-like domain"/>
    <property type="match status" value="1"/>
</dbReference>
<dbReference type="PANTHER" id="PTHR30053:SF14">
    <property type="entry name" value="TRANSLATION ELONGATION FACTOR KOW-LIKE DOMAIN-CONTAINING PROTEIN"/>
    <property type="match status" value="1"/>
</dbReference>
<evidence type="ECO:0000259" key="9">
    <source>
        <dbReference type="SMART" id="SM01185"/>
    </source>
</evidence>
<dbReference type="GO" id="GO:0043043">
    <property type="term" value="P:peptide biosynthetic process"/>
    <property type="evidence" value="ECO:0007669"/>
    <property type="project" value="InterPro"/>
</dbReference>
<dbReference type="Pfam" id="PF09285">
    <property type="entry name" value="Elong-fact-P_C"/>
    <property type="match status" value="1"/>
</dbReference>
<dbReference type="InterPro" id="IPR001059">
    <property type="entry name" value="Transl_elong_P/YeiP_cen"/>
</dbReference>